<evidence type="ECO:0000313" key="1">
    <source>
        <dbReference type="EMBL" id="GAA4434191.1"/>
    </source>
</evidence>
<name>A0ABP8LQH0_9MICO</name>
<dbReference type="EMBL" id="BAABGN010000028">
    <property type="protein sequence ID" value="GAA4434191.1"/>
    <property type="molecule type" value="Genomic_DNA"/>
</dbReference>
<accession>A0ABP8LQH0</accession>
<dbReference type="RefSeq" id="WP_345219198.1">
    <property type="nucleotide sequence ID" value="NZ_BAABGN010000028.1"/>
</dbReference>
<sequence length="323" mass="36172">MAAQADLNRIDQLAERQDGVMTRGQLLAHSATSDWITRQVRGRRWTRLFPGVYLTHTGRPEWRSKARAALLYAGRGAVLSHSSAAYRHRLVDRPGQRIEVLVPHGRTVRRQPGLTIRSSRSIPPSWGALPATNPADTLLDLLHRRGTTEDDVIALLNRAVRVGVDLEEIRRRSQARGRLRHRGLLGEMLTAAAEGVESPLELRYRRIERAHGLPVARLQAREVVDGLYLRADCRYVRLALRVELDGQVAHRNGTTDADVWRDNVVGVAAQELTLRYRWRHVTVTPCAVARQVALALLSKGWTGRPRPCGPECDVAKLPECQAA</sequence>
<gene>
    <name evidence="1" type="ORF">GCM10023169_41490</name>
</gene>
<evidence type="ECO:0008006" key="3">
    <source>
        <dbReference type="Google" id="ProtNLM"/>
    </source>
</evidence>
<dbReference type="Proteomes" id="UP001500622">
    <property type="component" value="Unassembled WGS sequence"/>
</dbReference>
<proteinExistence type="predicted"/>
<comment type="caution">
    <text evidence="1">The sequence shown here is derived from an EMBL/GenBank/DDBJ whole genome shotgun (WGS) entry which is preliminary data.</text>
</comment>
<keyword evidence="2" id="KW-1185">Reference proteome</keyword>
<evidence type="ECO:0000313" key="2">
    <source>
        <dbReference type="Proteomes" id="UP001500622"/>
    </source>
</evidence>
<protein>
    <recommendedName>
        <fullName evidence="3">Transcriptional regulator, AbiEi antitoxin, Type IV TA system</fullName>
    </recommendedName>
</protein>
<organism evidence="1 2">
    <name type="scientific">Georgenia halophila</name>
    <dbReference type="NCBI Taxonomy" id="620889"/>
    <lineage>
        <taxon>Bacteria</taxon>
        <taxon>Bacillati</taxon>
        <taxon>Actinomycetota</taxon>
        <taxon>Actinomycetes</taxon>
        <taxon>Micrococcales</taxon>
        <taxon>Bogoriellaceae</taxon>
        <taxon>Georgenia</taxon>
    </lineage>
</organism>
<reference evidence="2" key="1">
    <citation type="journal article" date="2019" name="Int. J. Syst. Evol. Microbiol.">
        <title>The Global Catalogue of Microorganisms (GCM) 10K type strain sequencing project: providing services to taxonomists for standard genome sequencing and annotation.</title>
        <authorList>
            <consortium name="The Broad Institute Genomics Platform"/>
            <consortium name="The Broad Institute Genome Sequencing Center for Infectious Disease"/>
            <person name="Wu L."/>
            <person name="Ma J."/>
        </authorList>
    </citation>
    <scope>NUCLEOTIDE SEQUENCE [LARGE SCALE GENOMIC DNA]</scope>
    <source>
        <strain evidence="2">JCM 17810</strain>
    </source>
</reference>